<dbReference type="KEGG" id="vg:65129055"/>
<accession>A0A7M1RVY2</accession>
<dbReference type="EMBL" id="MT774381">
    <property type="protein sequence ID" value="QOR58577.1"/>
    <property type="molecule type" value="Genomic_DNA"/>
</dbReference>
<name>A0A7M1RVY2_9CAUD</name>
<protein>
    <submittedName>
        <fullName evidence="2">Uncharacterized protein</fullName>
    </submittedName>
</protein>
<feature type="compositionally biased region" description="Basic residues" evidence="1">
    <location>
        <begin position="484"/>
        <end position="501"/>
    </location>
</feature>
<organism evidence="2 3">
    <name type="scientific">uncultured phage cr3_1</name>
    <dbReference type="NCBI Taxonomy" id="2772065"/>
    <lineage>
        <taxon>Viruses</taxon>
        <taxon>Duplodnaviria</taxon>
        <taxon>Heunggongvirae</taxon>
        <taxon>Uroviricota</taxon>
        <taxon>Caudoviricetes</taxon>
        <taxon>Crassvirales</taxon>
        <taxon>Intestiviridae</taxon>
        <taxon>Crudevirinae</taxon>
        <taxon>Diorhovirus</taxon>
        <taxon>Diorhovirus intestinalis</taxon>
    </lineage>
</organism>
<evidence type="ECO:0000256" key="1">
    <source>
        <dbReference type="SAM" id="MobiDB-lite"/>
    </source>
</evidence>
<sequence length="501" mass="55577">MAKKSLKPKVVSGGKAIPVGKNYYYMKGRKHEQGGIDIGADPKSGLEVEDGEVMHLSKDGVKVFSAQPILNGQSPAEKVLGGDNPNDVFNAQEEFKDRNKLNDDGSRKFRTGGLSRAKDYGSSKKPYPKVKKGDFAGGGRSYPIPTKADAVDALRLAGLHGRSDVKSKVYSKYPELKKDKKEMGGESPKYKLVEITIGGNKRLIRVPSSTGERQKAALGSDGFERYDPIINESKRKAIDNKLGFRINPLQYEQGVVPQSGNTDGWQHETPAFKTITPTDYIGLGANTIGSLASGISNRKTIKSMRYSNAPTPIAAAKLKTRININPQIDKLRETVNRYYRDVDANTASSRVALARKGRASVDALLKSNELYGNKENTETQLINQDKMNQQAVRARNIEQYNRWAAGKADFENKKREMLAENTISTMEGLNSGIQDLIGRIEVRRNNNNTLAMLSTANPNVTAQLLRDNGLRADYYVRDGETHKQARQRTRKEKQRAKDKKK</sequence>
<evidence type="ECO:0000313" key="2">
    <source>
        <dbReference type="EMBL" id="QOR58577.1"/>
    </source>
</evidence>
<dbReference type="Proteomes" id="UP000594037">
    <property type="component" value="Segment"/>
</dbReference>
<dbReference type="RefSeq" id="YP_010110735.1">
    <property type="nucleotide sequence ID" value="NC_055874.1"/>
</dbReference>
<reference evidence="2 3" key="1">
    <citation type="submission" date="2020-07" db="EMBL/GenBank/DDBJ databases">
        <title>Taxonomic proposal: Crassvirales, a new order of highly abundant and diverse bacterial viruses.</title>
        <authorList>
            <person name="Shkoporov A.N."/>
            <person name="Stockdale S.R."/>
            <person name="Guerin E."/>
            <person name="Ross R.P."/>
            <person name="Hill C."/>
        </authorList>
    </citation>
    <scope>NUCLEOTIDE SEQUENCE [LARGE SCALE GENOMIC DNA]</scope>
</reference>
<evidence type="ECO:0000313" key="3">
    <source>
        <dbReference type="Proteomes" id="UP000594037"/>
    </source>
</evidence>
<feature type="region of interest" description="Disordered" evidence="1">
    <location>
        <begin position="100"/>
        <end position="134"/>
    </location>
</feature>
<dbReference type="GeneID" id="65129055"/>
<proteinExistence type="predicted"/>
<feature type="region of interest" description="Disordered" evidence="1">
    <location>
        <begin position="480"/>
        <end position="501"/>
    </location>
</feature>
<keyword evidence="3" id="KW-1185">Reference proteome</keyword>